<reference evidence="4" key="2">
    <citation type="submission" date="2023-11" db="UniProtKB">
        <authorList>
            <consortium name="WormBaseParasite"/>
        </authorList>
    </citation>
    <scope>IDENTIFICATION</scope>
</reference>
<dbReference type="PROSITE" id="PS50280">
    <property type="entry name" value="SET"/>
    <property type="match status" value="1"/>
</dbReference>
<sequence length="637" mass="73118">MYLQMADYKSNSRDDVDDNEKALEEFDNWLSNTSSTYSTTHPGRNYLKIATNLKSGQRGLIACCNINANQCIYSIPLKDLRYILTPLRCTFLLNTCQCFLTKEFKQNHKIQLNSFDILVTFIYHCKYPSSAQRDCFIQNIWSPYINVLPNRYPNPVSYILSSTDYNNSSIFNANCTTSSSPYFHSYDINIAFRNILKRVTKSWHNLKPLLCHITNQDEHTSDTPSNEFLWAWFTVNSRCVSCPMKQESILNIQQFFQALFKSYSQSERRILNMIIENIIQLKDDTTSTTTTNTDDNNNDGAHTIALIPFFDFFNHNPNIATNTRLILSNDTNTLELYLDQEVSENEQVFINYGPHDNLTLFTEYGFSLPHLEANATTTTTTTTNDVIYLSSCFLIDLFIQLYSEIKVTTYPPSVIPPRPLPSTTTTTAAASTSTTTSFSSVSSSHLSPSTSQRSEYKSEGDQQSDIVIMMREYFYLILAKLHLPQPKTSSIQDDILWKSVYVSNSVDLHNSSYYLSLILFLMYTTFITGTTTDNHNNNDNISKQNHRSLDDIFNISEDLISTTIQPVLNRIYTLLLDNIKCDREKILHLLKSSLEAQGRVTRTPTTTQPSCTVNDFCKEFLYYLEQRECFVQGLMMN</sequence>
<name>A0AA85J5T9_TRIRE</name>
<dbReference type="PANTHER" id="PTHR13271">
    <property type="entry name" value="UNCHARACTERIZED PUTATIVE METHYLTRANSFERASE"/>
    <property type="match status" value="1"/>
</dbReference>
<dbReference type="Gene3D" id="3.90.1410.10">
    <property type="entry name" value="set domain protein methyltransferase, domain 1"/>
    <property type="match status" value="1"/>
</dbReference>
<protein>
    <recommendedName>
        <fullName evidence="2">SET domain-containing protein</fullName>
    </recommendedName>
</protein>
<organism evidence="3 4">
    <name type="scientific">Trichobilharzia regenti</name>
    <name type="common">Nasal bird schistosome</name>
    <dbReference type="NCBI Taxonomy" id="157069"/>
    <lineage>
        <taxon>Eukaryota</taxon>
        <taxon>Metazoa</taxon>
        <taxon>Spiralia</taxon>
        <taxon>Lophotrochozoa</taxon>
        <taxon>Platyhelminthes</taxon>
        <taxon>Trematoda</taxon>
        <taxon>Digenea</taxon>
        <taxon>Strigeidida</taxon>
        <taxon>Schistosomatoidea</taxon>
        <taxon>Schistosomatidae</taxon>
        <taxon>Trichobilharzia</taxon>
    </lineage>
</organism>
<feature type="compositionally biased region" description="Low complexity" evidence="1">
    <location>
        <begin position="434"/>
        <end position="453"/>
    </location>
</feature>
<keyword evidence="3" id="KW-1185">Reference proteome</keyword>
<dbReference type="GO" id="GO:0016279">
    <property type="term" value="F:protein-lysine N-methyltransferase activity"/>
    <property type="evidence" value="ECO:0007669"/>
    <property type="project" value="TreeGrafter"/>
</dbReference>
<evidence type="ECO:0000256" key="1">
    <source>
        <dbReference type="SAM" id="MobiDB-lite"/>
    </source>
</evidence>
<evidence type="ECO:0000259" key="2">
    <source>
        <dbReference type="PROSITE" id="PS50280"/>
    </source>
</evidence>
<dbReference type="WBParaSite" id="TREG1_126290.2">
    <property type="protein sequence ID" value="TREG1_126290.2"/>
    <property type="gene ID" value="TREG1_126290"/>
</dbReference>
<accession>A0AA85J5T9</accession>
<dbReference type="SUPFAM" id="SSF82199">
    <property type="entry name" value="SET domain"/>
    <property type="match status" value="1"/>
</dbReference>
<reference evidence="3" key="1">
    <citation type="submission" date="2022-06" db="EMBL/GenBank/DDBJ databases">
        <authorList>
            <person name="Berger JAMES D."/>
            <person name="Berger JAMES D."/>
        </authorList>
    </citation>
    <scope>NUCLEOTIDE SEQUENCE [LARGE SCALE GENOMIC DNA]</scope>
</reference>
<dbReference type="InterPro" id="IPR001214">
    <property type="entry name" value="SET_dom"/>
</dbReference>
<dbReference type="AlphaFoldDB" id="A0AA85J5T9"/>
<feature type="domain" description="SET" evidence="2">
    <location>
        <begin position="45"/>
        <end position="353"/>
    </location>
</feature>
<evidence type="ECO:0000313" key="3">
    <source>
        <dbReference type="Proteomes" id="UP000050795"/>
    </source>
</evidence>
<dbReference type="Proteomes" id="UP000050795">
    <property type="component" value="Unassembled WGS sequence"/>
</dbReference>
<evidence type="ECO:0000313" key="4">
    <source>
        <dbReference type="WBParaSite" id="TREG1_126290.2"/>
    </source>
</evidence>
<dbReference type="PANTHER" id="PTHR13271:SF151">
    <property type="entry name" value="SET DOMAIN-CONTAINING PROTEIN 4"/>
    <property type="match status" value="1"/>
</dbReference>
<feature type="region of interest" description="Disordered" evidence="1">
    <location>
        <begin position="434"/>
        <end position="461"/>
    </location>
</feature>
<dbReference type="InterPro" id="IPR046341">
    <property type="entry name" value="SET_dom_sf"/>
</dbReference>
<proteinExistence type="predicted"/>
<dbReference type="InterPro" id="IPR050600">
    <property type="entry name" value="SETD3_SETD6_MTase"/>
</dbReference>